<dbReference type="Gene3D" id="3.50.50.60">
    <property type="entry name" value="FAD/NAD(P)-binding domain"/>
    <property type="match status" value="1"/>
</dbReference>
<dbReference type="Proteomes" id="UP000248966">
    <property type="component" value="Unassembled WGS sequence"/>
</dbReference>
<dbReference type="PANTHER" id="PTHR46865:SF2">
    <property type="entry name" value="MONOOXYGENASE"/>
    <property type="match status" value="1"/>
</dbReference>
<gene>
    <name evidence="2" type="ORF">LAH08_06358</name>
</gene>
<evidence type="ECO:0000313" key="3">
    <source>
        <dbReference type="Proteomes" id="UP000248966"/>
    </source>
</evidence>
<evidence type="ECO:0000313" key="2">
    <source>
        <dbReference type="EMBL" id="RAN93328.1"/>
    </source>
</evidence>
<protein>
    <submittedName>
        <fullName evidence="2">Unspecific monooxygenase</fullName>
    </submittedName>
</protein>
<accession>A0A328N0U1</accession>
<evidence type="ECO:0000259" key="1">
    <source>
        <dbReference type="Pfam" id="PF01494"/>
    </source>
</evidence>
<reference evidence="2 3" key="1">
    <citation type="submission" date="2018-03" db="EMBL/GenBank/DDBJ databases">
        <title>Defining the species Micromonospora saelicesensis and Micromonospora noduli under the framework of genomics.</title>
        <authorList>
            <person name="Riesco R."/>
            <person name="Trujillo M.E."/>
        </authorList>
    </citation>
    <scope>NUCLEOTIDE SEQUENCE [LARGE SCALE GENOMIC DNA]</scope>
    <source>
        <strain evidence="2 3">LAH08</strain>
    </source>
</reference>
<dbReference type="Pfam" id="PF01494">
    <property type="entry name" value="FAD_binding_3"/>
    <property type="match status" value="1"/>
</dbReference>
<feature type="domain" description="FAD-binding" evidence="1">
    <location>
        <begin position="5"/>
        <end position="319"/>
    </location>
</feature>
<dbReference type="Gene3D" id="3.30.9.10">
    <property type="entry name" value="D-Amino Acid Oxidase, subunit A, domain 2"/>
    <property type="match status" value="1"/>
</dbReference>
<dbReference type="GO" id="GO:0071949">
    <property type="term" value="F:FAD binding"/>
    <property type="evidence" value="ECO:0007669"/>
    <property type="project" value="InterPro"/>
</dbReference>
<comment type="caution">
    <text evidence="2">The sequence shown here is derived from an EMBL/GenBank/DDBJ whole genome shotgun (WGS) entry which is preliminary data.</text>
</comment>
<dbReference type="InterPro" id="IPR002938">
    <property type="entry name" value="FAD-bd"/>
</dbReference>
<name>A0A328N0U1_9ACTN</name>
<sequence>MNQRILISGASIAGPALAFWLARYGFAPTVVERTPRLREGGNGVDVRGQAVDVVERMGIMSRTRAAAADVIGMSFVDRNDRSVARIDMRAIQGRAASSEVEIMRGDLAAILHETTKDDVEYVFDDSIRTMDQDDDGVTVTFEHGPTRRFDLVVGADGTHSAVRNLAFGPESQFLRHLGHYFASANADPGLGEQRWVTLYNRPGRAAGIYRSGNHAGAKVNFLFRSKPLMYDHRNVEQQKRLLREAFADMPWHVPELLAGALTDPDFYFDALSQVRMASWSSGRVALAGDAAHCASPAAGAGATLSLIGAYRLAGELAAAGGDHRIAFRRYEQGHRKMVERSQSNLFIGMIAPKSTAGIWARNTIARLPLLGAMAGVERRLQPRLLPLPDYGPAAGSQPS</sequence>
<dbReference type="InterPro" id="IPR051704">
    <property type="entry name" value="FAD_aromatic-hydroxylase"/>
</dbReference>
<dbReference type="PANTHER" id="PTHR46865">
    <property type="entry name" value="OXIDOREDUCTASE-RELATED"/>
    <property type="match status" value="1"/>
</dbReference>
<dbReference type="RefSeq" id="WP_112589562.1">
    <property type="nucleotide sequence ID" value="NZ_PYAA01000055.1"/>
</dbReference>
<proteinExistence type="predicted"/>
<dbReference type="SUPFAM" id="SSF51905">
    <property type="entry name" value="FAD/NAD(P)-binding domain"/>
    <property type="match status" value="1"/>
</dbReference>
<keyword evidence="2" id="KW-0503">Monooxygenase</keyword>
<keyword evidence="2" id="KW-0560">Oxidoreductase</keyword>
<dbReference type="EMBL" id="PYAA01000055">
    <property type="protein sequence ID" value="RAN93328.1"/>
    <property type="molecule type" value="Genomic_DNA"/>
</dbReference>
<organism evidence="2 3">
    <name type="scientific">Micromonospora noduli</name>
    <dbReference type="NCBI Taxonomy" id="709876"/>
    <lineage>
        <taxon>Bacteria</taxon>
        <taxon>Bacillati</taxon>
        <taxon>Actinomycetota</taxon>
        <taxon>Actinomycetes</taxon>
        <taxon>Micromonosporales</taxon>
        <taxon>Micromonosporaceae</taxon>
        <taxon>Micromonospora</taxon>
    </lineage>
</organism>
<dbReference type="GO" id="GO:0004497">
    <property type="term" value="F:monooxygenase activity"/>
    <property type="evidence" value="ECO:0007669"/>
    <property type="project" value="UniProtKB-KW"/>
</dbReference>
<dbReference type="InterPro" id="IPR036188">
    <property type="entry name" value="FAD/NAD-bd_sf"/>
</dbReference>
<dbReference type="AlphaFoldDB" id="A0A328N0U1"/>
<dbReference type="PRINTS" id="PR00420">
    <property type="entry name" value="RNGMNOXGNASE"/>
</dbReference>